<proteinExistence type="predicted"/>
<dbReference type="EMBL" id="CP011307">
    <property type="protein sequence ID" value="ALP95585.1"/>
    <property type="molecule type" value="Genomic_DNA"/>
</dbReference>
<accession>A0A0S2W890</accession>
<feature type="region of interest" description="Disordered" evidence="1">
    <location>
        <begin position="59"/>
        <end position="85"/>
    </location>
</feature>
<name>A0A0S2W890_9FIRM</name>
<dbReference type="KEGG" id="ibu:IB211_03194c"/>
<dbReference type="Proteomes" id="UP000064844">
    <property type="component" value="Chromosome"/>
</dbReference>
<protein>
    <submittedName>
        <fullName evidence="2">Uncharacterized protein</fullName>
    </submittedName>
</protein>
<reference evidence="3" key="2">
    <citation type="submission" date="2015-04" db="EMBL/GenBank/DDBJ databases">
        <title>A butyrogenic pathway from the amino acid lysine in a human gut commensal.</title>
        <authorList>
            <person name="de Vos W.M."/>
            <person name="Bui N.T.P."/>
            <person name="Plugge C.M."/>
            <person name="Ritari J."/>
        </authorList>
    </citation>
    <scope>NUCLEOTIDE SEQUENCE [LARGE SCALE GENOMIC DNA]</scope>
    <source>
        <strain evidence="3">AF211</strain>
    </source>
</reference>
<evidence type="ECO:0000313" key="3">
    <source>
        <dbReference type="Proteomes" id="UP000064844"/>
    </source>
</evidence>
<sequence>MGSSFLSFLCDGTVFSRETIVRACCFIIATHQRKCKQNQSKKSAFSILYKRRPGYGRKIGLHKNYKRENPAYEDKKSKKGSPLRT</sequence>
<dbReference type="AlphaFoldDB" id="A0A0S2W890"/>
<organism evidence="2 3">
    <name type="scientific">Intestinimonas butyriciproducens</name>
    <dbReference type="NCBI Taxonomy" id="1297617"/>
    <lineage>
        <taxon>Bacteria</taxon>
        <taxon>Bacillati</taxon>
        <taxon>Bacillota</taxon>
        <taxon>Clostridia</taxon>
        <taxon>Eubacteriales</taxon>
        <taxon>Intestinimonas</taxon>
    </lineage>
</organism>
<feature type="compositionally biased region" description="Basic and acidic residues" evidence="1">
    <location>
        <begin position="66"/>
        <end position="76"/>
    </location>
</feature>
<evidence type="ECO:0000313" key="2">
    <source>
        <dbReference type="EMBL" id="ALP95585.1"/>
    </source>
</evidence>
<reference evidence="2 3" key="1">
    <citation type="journal article" date="2015" name="Nat. Commun.">
        <title>Production of butyrate from lysine and the Amadori product fructoselysine by a human gut commensal.</title>
        <authorList>
            <person name="Bui T.P."/>
            <person name="Ritari J."/>
            <person name="Boeren S."/>
            <person name="de Waard P."/>
            <person name="Plugge C.M."/>
            <person name="de Vos W.M."/>
        </authorList>
    </citation>
    <scope>NUCLEOTIDE SEQUENCE [LARGE SCALE GENOMIC DNA]</scope>
    <source>
        <strain evidence="2 3">AF211</strain>
    </source>
</reference>
<gene>
    <name evidence="2" type="ORF">IB211_03194c</name>
</gene>
<keyword evidence="3" id="KW-1185">Reference proteome</keyword>
<evidence type="ECO:0000256" key="1">
    <source>
        <dbReference type="SAM" id="MobiDB-lite"/>
    </source>
</evidence>